<organism evidence="3">
    <name type="scientific">Onchocerca flexuosa</name>
    <dbReference type="NCBI Taxonomy" id="387005"/>
    <lineage>
        <taxon>Eukaryota</taxon>
        <taxon>Metazoa</taxon>
        <taxon>Ecdysozoa</taxon>
        <taxon>Nematoda</taxon>
        <taxon>Chromadorea</taxon>
        <taxon>Rhabditida</taxon>
        <taxon>Spirurina</taxon>
        <taxon>Spiruromorpha</taxon>
        <taxon>Filarioidea</taxon>
        <taxon>Onchocercidae</taxon>
        <taxon>Onchocerca</taxon>
    </lineage>
</organism>
<dbReference type="WBParaSite" id="OFLC_0001611301-mRNA-1">
    <property type="protein sequence ID" value="OFLC_0001611301-mRNA-1"/>
    <property type="gene ID" value="OFLC_0001611301"/>
</dbReference>
<name>A0A183I8N8_9BILA</name>
<keyword evidence="2" id="KW-1185">Reference proteome</keyword>
<gene>
    <name evidence="1" type="ORF">OFLC_LOCUS16100</name>
</gene>
<sequence>MQVKSNSRTFAYGNPSKDRMNGRGVVAFCKLRHLQSSLHDARIAERFALFR</sequence>
<evidence type="ECO:0000313" key="3">
    <source>
        <dbReference type="WBParaSite" id="OFLC_0001611301-mRNA-1"/>
    </source>
</evidence>
<reference evidence="3" key="1">
    <citation type="submission" date="2016-06" db="UniProtKB">
        <authorList>
            <consortium name="WormBaseParasite"/>
        </authorList>
    </citation>
    <scope>IDENTIFICATION</scope>
</reference>
<dbReference type="Proteomes" id="UP000267606">
    <property type="component" value="Unassembled WGS sequence"/>
</dbReference>
<proteinExistence type="predicted"/>
<accession>A0A183I8N8</accession>
<dbReference type="EMBL" id="UZAJ01044084">
    <property type="protein sequence ID" value="VDP27227.1"/>
    <property type="molecule type" value="Genomic_DNA"/>
</dbReference>
<protein>
    <submittedName>
        <fullName evidence="3">Transposase</fullName>
    </submittedName>
</protein>
<evidence type="ECO:0000313" key="1">
    <source>
        <dbReference type="EMBL" id="VDP27227.1"/>
    </source>
</evidence>
<reference evidence="1 2" key="2">
    <citation type="submission" date="2018-11" db="EMBL/GenBank/DDBJ databases">
        <authorList>
            <consortium name="Pathogen Informatics"/>
        </authorList>
    </citation>
    <scope>NUCLEOTIDE SEQUENCE [LARGE SCALE GENOMIC DNA]</scope>
</reference>
<evidence type="ECO:0000313" key="2">
    <source>
        <dbReference type="Proteomes" id="UP000267606"/>
    </source>
</evidence>
<dbReference type="AlphaFoldDB" id="A0A183I8N8"/>